<keyword evidence="3" id="KW-0804">Transcription</keyword>
<dbReference type="Gene3D" id="1.10.10.10">
    <property type="entry name" value="Winged helix-like DNA-binding domain superfamily/Winged helix DNA-binding domain"/>
    <property type="match status" value="1"/>
</dbReference>
<accession>A0A1I3DHH5</accession>
<dbReference type="SUPFAM" id="SSF52540">
    <property type="entry name" value="P-loop containing nucleoside triphosphate hydrolases"/>
    <property type="match status" value="1"/>
</dbReference>
<evidence type="ECO:0000313" key="6">
    <source>
        <dbReference type="EMBL" id="TFB84714.1"/>
    </source>
</evidence>
<keyword evidence="7" id="KW-1185">Reference proteome</keyword>
<dbReference type="AlphaFoldDB" id="A0A1I3DHH5"/>
<keyword evidence="2" id="KW-0238">DNA-binding</keyword>
<dbReference type="PANTHER" id="PTHR44688">
    <property type="entry name" value="DNA-BINDING TRANSCRIPTIONAL ACTIVATOR DEVR_DOSR"/>
    <property type="match status" value="1"/>
</dbReference>
<dbReference type="EMBL" id="SOFE01000015">
    <property type="protein sequence ID" value="TFB84714.1"/>
    <property type="molecule type" value="Genomic_DNA"/>
</dbReference>
<dbReference type="Proteomes" id="UP000199681">
    <property type="component" value="Unassembled WGS sequence"/>
</dbReference>
<evidence type="ECO:0000313" key="8">
    <source>
        <dbReference type="Proteomes" id="UP000297963"/>
    </source>
</evidence>
<feature type="domain" description="HTH luxR-type" evidence="4">
    <location>
        <begin position="859"/>
        <end position="919"/>
    </location>
</feature>
<dbReference type="Proteomes" id="UP000297963">
    <property type="component" value="Unassembled WGS sequence"/>
</dbReference>
<dbReference type="PROSITE" id="PS50043">
    <property type="entry name" value="HTH_LUXR_2"/>
    <property type="match status" value="1"/>
</dbReference>
<keyword evidence="1" id="KW-0805">Transcription regulation</keyword>
<comment type="caution">
    <text evidence="6">The sequence shown here is derived from an EMBL/GenBank/DDBJ whole genome shotgun (WGS) entry which is preliminary data.</text>
</comment>
<dbReference type="STRING" id="995038.SAMN05216274_11829"/>
<dbReference type="Pfam" id="PF00196">
    <property type="entry name" value="GerE"/>
    <property type="match status" value="1"/>
</dbReference>
<sequence length="919" mass="99088">MCQYKRGCARLERTLGSRQRAAATPRLIGRTAHGIVETLSGNQSVVIFAPLGYGKSVLFESIALTLRALGTEPFNIAVNPLVHSVPFGSIRSQLGLAMSPTDGEFSTATLLSSAQAQTGSSHPVIMVDDAHLVDPQSMDSLYQLAAARSVVLLVTSDLVPAIDTPATDAATIRLLDELWIRGGAERIDLEPLSPVQTGQLVREFAPTTQFDRVTLALLHSRSGGSRLLLRELTSEAVRQQPLPDDRDRTAFALHTPSQRILDLLAHQLRGLTANQLVTLALIGSLTGISTGRASMICGAGELRDLIRRGYVYPCVERSGQLQARTLLADVALTICDAEQLRTQQALVVSILLTDRHYGFTTTPAECMTIADSWTASGNLPPSVVDEWGSSVVADVLLVAARRSRRLGLTEKALLYSAITLCLEPGLKATIEYSRALASNERYSAALAVLANTEELLHTPADGVKLARWHMSLAKFTTMTADDFTALRTRAASWFPTSTMMHGEVDFVRLTQSVQDVDWPRVAVDGESIARNEDYDVITRIRAACLSGVGHAYDGRTAQGLGMFDLATTLNRRDLAQRDADIYSGEGLALEIFYCNAAVRCLSGFGVPVVADELDEWISRSIINHDLGNLGFLGFVAAELSQFRGDVAGTEADLRAADAHFARSDPDAWRTWIQCLHASSLARMGLMNAARAKISKIRVLPEEMTTRYQFEAARSTLQGLLTAGSTDGARLVASQLYESAEAQTPVMRAWLLDVLVGLGEPPNDLVHILDRAVATNDAPIVAALAQRTRAVAAQDAAALDLAAGQLADLGAYGIAMTASNEAAALHELHGQSDSADLSRLRADGFSLASRQLPVNVPASLLIEPVLLTEREREVTSLATQGLSNRDIAKSLFLSVRTVESHLYQARIKTGQNSRGDLTSV</sequence>
<dbReference type="GO" id="GO:0006355">
    <property type="term" value="P:regulation of DNA-templated transcription"/>
    <property type="evidence" value="ECO:0007669"/>
    <property type="project" value="InterPro"/>
</dbReference>
<evidence type="ECO:0000313" key="5">
    <source>
        <dbReference type="EMBL" id="SFH86096.1"/>
    </source>
</evidence>
<proteinExistence type="predicted"/>
<dbReference type="PRINTS" id="PR00038">
    <property type="entry name" value="HTHLUXR"/>
</dbReference>
<name>A0A1I3DHH5_9MICO</name>
<protein>
    <submittedName>
        <fullName evidence="6">LuxR family transcriptional regulator</fullName>
    </submittedName>
    <submittedName>
        <fullName evidence="5">Regulatory protein, luxR family</fullName>
    </submittedName>
</protein>
<reference evidence="6 8" key="2">
    <citation type="submission" date="2019-03" db="EMBL/GenBank/DDBJ databases">
        <title>Genomics of glacier-inhabiting Cryobacterium strains.</title>
        <authorList>
            <person name="Liu Q."/>
            <person name="Xin Y.-H."/>
        </authorList>
    </citation>
    <scope>NUCLEOTIDE SEQUENCE [LARGE SCALE GENOMIC DNA]</scope>
    <source>
        <strain evidence="6 8">Hh34</strain>
    </source>
</reference>
<dbReference type="CDD" id="cd06170">
    <property type="entry name" value="LuxR_C_like"/>
    <property type="match status" value="1"/>
</dbReference>
<dbReference type="GO" id="GO:0003677">
    <property type="term" value="F:DNA binding"/>
    <property type="evidence" value="ECO:0007669"/>
    <property type="project" value="UniProtKB-KW"/>
</dbReference>
<evidence type="ECO:0000256" key="2">
    <source>
        <dbReference type="ARBA" id="ARBA00023125"/>
    </source>
</evidence>
<gene>
    <name evidence="6" type="ORF">E3O11_09350</name>
    <name evidence="5" type="ORF">SAMN05216274_11829</name>
</gene>
<evidence type="ECO:0000259" key="4">
    <source>
        <dbReference type="PROSITE" id="PS50043"/>
    </source>
</evidence>
<dbReference type="SUPFAM" id="SSF46894">
    <property type="entry name" value="C-terminal effector domain of the bipartite response regulators"/>
    <property type="match status" value="1"/>
</dbReference>
<evidence type="ECO:0000313" key="7">
    <source>
        <dbReference type="Proteomes" id="UP000199681"/>
    </source>
</evidence>
<dbReference type="EMBL" id="FOPW01000018">
    <property type="protein sequence ID" value="SFH86096.1"/>
    <property type="molecule type" value="Genomic_DNA"/>
</dbReference>
<reference evidence="5 7" key="1">
    <citation type="submission" date="2016-10" db="EMBL/GenBank/DDBJ databases">
        <authorList>
            <person name="Varghese N."/>
            <person name="Submissions S."/>
        </authorList>
    </citation>
    <scope>NUCLEOTIDE SEQUENCE [LARGE SCALE GENOMIC DNA]</scope>
    <source>
        <strain evidence="5 7">GMCC 1.11211</strain>
    </source>
</reference>
<dbReference type="InterPro" id="IPR036388">
    <property type="entry name" value="WH-like_DNA-bd_sf"/>
</dbReference>
<dbReference type="SMART" id="SM00421">
    <property type="entry name" value="HTH_LUXR"/>
    <property type="match status" value="1"/>
</dbReference>
<dbReference type="InterPro" id="IPR027417">
    <property type="entry name" value="P-loop_NTPase"/>
</dbReference>
<evidence type="ECO:0000256" key="3">
    <source>
        <dbReference type="ARBA" id="ARBA00023163"/>
    </source>
</evidence>
<dbReference type="InterPro" id="IPR016032">
    <property type="entry name" value="Sig_transdc_resp-reg_C-effctor"/>
</dbReference>
<organism evidence="6 8">
    <name type="scientific">Cryobacterium levicorallinum</name>
    <dbReference type="NCBI Taxonomy" id="995038"/>
    <lineage>
        <taxon>Bacteria</taxon>
        <taxon>Bacillati</taxon>
        <taxon>Actinomycetota</taxon>
        <taxon>Actinomycetes</taxon>
        <taxon>Micrococcales</taxon>
        <taxon>Microbacteriaceae</taxon>
        <taxon>Cryobacterium</taxon>
    </lineage>
</organism>
<evidence type="ECO:0000256" key="1">
    <source>
        <dbReference type="ARBA" id="ARBA00023015"/>
    </source>
</evidence>
<dbReference type="InterPro" id="IPR000792">
    <property type="entry name" value="Tscrpt_reg_LuxR_C"/>
</dbReference>
<dbReference type="PANTHER" id="PTHR44688:SF16">
    <property type="entry name" value="DNA-BINDING TRANSCRIPTIONAL ACTIVATOR DEVR_DOSR"/>
    <property type="match status" value="1"/>
</dbReference>